<sequence length="282" mass="32572">MDGFRADYIYRGLTPTIEMLSRRGVMTPFMKPSYPSITFPNHYTIVTGLLPPYHGIVANTFFDPVFNATFRKGRKESYERRFWGGEPIWMTAEKQGKTAATFFWPGSETEGMKPTFWEKFNNSVPFESRVDAVNEALKRVDDTVQLLLEGLESRSLLSCVNLILLADHGMAAAGAERVIRLQEFLPEIQRGNRFFNGVFPRFQPLIQSTFQKEVEIMNQLSCKVPQMRVYHKSHLPTRWHFGNQRRIENIVLDLDAGYQADFDGTYLPDKGDHGYDNIFYVM</sequence>
<protein>
    <submittedName>
        <fullName evidence="1">Ectonucleotide pyrophosphatase/phosphodiesterase family member 1</fullName>
    </submittedName>
</protein>
<reference evidence="1 2" key="1">
    <citation type="journal article" date="2019" name="PLoS Biol.">
        <title>Sex chromosomes control vertical transmission of feminizing Wolbachia symbionts in an isopod.</title>
        <authorList>
            <person name="Becking T."/>
            <person name="Chebbi M.A."/>
            <person name="Giraud I."/>
            <person name="Moumen B."/>
            <person name="Laverre T."/>
            <person name="Caubet Y."/>
            <person name="Peccoud J."/>
            <person name="Gilbert C."/>
            <person name="Cordaux R."/>
        </authorList>
    </citation>
    <scope>NUCLEOTIDE SEQUENCE [LARGE SCALE GENOMIC DNA]</scope>
    <source>
        <strain evidence="1">ANa2</strain>
        <tissue evidence="1">Whole body excluding digestive tract and cuticle</tissue>
    </source>
</reference>
<dbReference type="SUPFAM" id="SSF53649">
    <property type="entry name" value="Alkaline phosphatase-like"/>
    <property type="match status" value="1"/>
</dbReference>
<evidence type="ECO:0000313" key="1">
    <source>
        <dbReference type="EMBL" id="KAB7500702.1"/>
    </source>
</evidence>
<dbReference type="PANTHER" id="PTHR10151">
    <property type="entry name" value="ECTONUCLEOTIDE PYROPHOSPHATASE/PHOSPHODIESTERASE"/>
    <property type="match status" value="1"/>
</dbReference>
<comment type="caution">
    <text evidence="1">The sequence shown here is derived from an EMBL/GenBank/DDBJ whole genome shotgun (WGS) entry which is preliminary data.</text>
</comment>
<dbReference type="CDD" id="cd16018">
    <property type="entry name" value="Enpp"/>
    <property type="match status" value="1"/>
</dbReference>
<proteinExistence type="predicted"/>
<evidence type="ECO:0000313" key="2">
    <source>
        <dbReference type="Proteomes" id="UP000326759"/>
    </source>
</evidence>
<dbReference type="GO" id="GO:0031674">
    <property type="term" value="C:I band"/>
    <property type="evidence" value="ECO:0007669"/>
    <property type="project" value="TreeGrafter"/>
</dbReference>
<dbReference type="InterPro" id="IPR017850">
    <property type="entry name" value="Alkaline_phosphatase_core_sf"/>
</dbReference>
<gene>
    <name evidence="1" type="primary">ENPP1_1</name>
    <name evidence="1" type="ORF">Anas_14565</name>
</gene>
<dbReference type="Pfam" id="PF01663">
    <property type="entry name" value="Phosphodiest"/>
    <property type="match status" value="1"/>
</dbReference>
<organism evidence="1 2">
    <name type="scientific">Armadillidium nasatum</name>
    <dbReference type="NCBI Taxonomy" id="96803"/>
    <lineage>
        <taxon>Eukaryota</taxon>
        <taxon>Metazoa</taxon>
        <taxon>Ecdysozoa</taxon>
        <taxon>Arthropoda</taxon>
        <taxon>Crustacea</taxon>
        <taxon>Multicrustacea</taxon>
        <taxon>Malacostraca</taxon>
        <taxon>Eumalacostraca</taxon>
        <taxon>Peracarida</taxon>
        <taxon>Isopoda</taxon>
        <taxon>Oniscidea</taxon>
        <taxon>Crinocheta</taxon>
        <taxon>Armadillidiidae</taxon>
        <taxon>Armadillidium</taxon>
    </lineage>
</organism>
<accession>A0A5N5T2Z3</accession>
<dbReference type="EMBL" id="SEYY01013013">
    <property type="protein sequence ID" value="KAB7500702.1"/>
    <property type="molecule type" value="Genomic_DNA"/>
</dbReference>
<dbReference type="GO" id="GO:0016529">
    <property type="term" value="C:sarcoplasmic reticulum"/>
    <property type="evidence" value="ECO:0007669"/>
    <property type="project" value="TreeGrafter"/>
</dbReference>
<dbReference type="PANTHER" id="PTHR10151:SF114">
    <property type="entry name" value="ECTONUCLEOTIDE PYROPHOSPHATASE_PHOSPHODIESTERASE C27A7.3"/>
    <property type="match status" value="1"/>
</dbReference>
<keyword evidence="2" id="KW-1185">Reference proteome</keyword>
<feature type="non-terminal residue" evidence="1">
    <location>
        <position position="282"/>
    </location>
</feature>
<dbReference type="Gene3D" id="3.40.720.10">
    <property type="entry name" value="Alkaline Phosphatase, subunit A"/>
    <property type="match status" value="2"/>
</dbReference>
<dbReference type="AlphaFoldDB" id="A0A5N5T2Z3"/>
<dbReference type="GO" id="GO:0055120">
    <property type="term" value="C:striated muscle dense body"/>
    <property type="evidence" value="ECO:0007669"/>
    <property type="project" value="TreeGrafter"/>
</dbReference>
<dbReference type="InterPro" id="IPR002591">
    <property type="entry name" value="Phosphodiest/P_Trfase"/>
</dbReference>
<dbReference type="OrthoDB" id="415411at2759"/>
<dbReference type="Proteomes" id="UP000326759">
    <property type="component" value="Unassembled WGS sequence"/>
</dbReference>
<name>A0A5N5T2Z3_9CRUS</name>